<dbReference type="GO" id="GO:0005634">
    <property type="term" value="C:nucleus"/>
    <property type="evidence" value="ECO:0007669"/>
    <property type="project" value="UniProtKB-SubCell"/>
</dbReference>
<dbReference type="PANTHER" id="PTHR31001">
    <property type="entry name" value="UNCHARACTERIZED TRANSCRIPTIONAL REGULATORY PROTEIN"/>
    <property type="match status" value="1"/>
</dbReference>
<evidence type="ECO:0000256" key="2">
    <source>
        <dbReference type="ARBA" id="ARBA00022723"/>
    </source>
</evidence>
<dbReference type="InterPro" id="IPR050613">
    <property type="entry name" value="Sec_Metabolite_Reg"/>
</dbReference>
<dbReference type="OMA" id="QSDCGSM"/>
<accession>G3JAY9</accession>
<protein>
    <submittedName>
        <fullName evidence="6">Fungal specific transcription factor</fullName>
    </submittedName>
</protein>
<dbReference type="GO" id="GO:0008270">
    <property type="term" value="F:zinc ion binding"/>
    <property type="evidence" value="ECO:0007669"/>
    <property type="project" value="InterPro"/>
</dbReference>
<keyword evidence="7" id="KW-1185">Reference proteome</keyword>
<dbReference type="Pfam" id="PF00172">
    <property type="entry name" value="Zn_clus"/>
    <property type="match status" value="1"/>
</dbReference>
<evidence type="ECO:0000256" key="1">
    <source>
        <dbReference type="ARBA" id="ARBA00004123"/>
    </source>
</evidence>
<dbReference type="EMBL" id="JH126400">
    <property type="protein sequence ID" value="EGX95201.1"/>
    <property type="molecule type" value="Genomic_DNA"/>
</dbReference>
<name>G3JAY9_CORMM</name>
<dbReference type="SMART" id="SM00066">
    <property type="entry name" value="GAL4"/>
    <property type="match status" value="1"/>
</dbReference>
<evidence type="ECO:0000256" key="3">
    <source>
        <dbReference type="ARBA" id="ARBA00023242"/>
    </source>
</evidence>
<feature type="region of interest" description="Disordered" evidence="4">
    <location>
        <begin position="135"/>
        <end position="163"/>
    </location>
</feature>
<sequence>MSSNAGTTSFPGDVASSVLDVASFGMQQTQPLQANASAATSPVQPSQQACAAKPTTNQSRRREKPHLSCTLCRKRKLRCDRKQPCSSCASRAVPCTYVQGGAGVVGPTLHDRLVELERLIVLQMPLSQGQNLAAQPTNTHVADPQDGAGFQQTDSSHVPSERGSLHIGGSELQYVGGEHWAAILDNITDFRDQLARGEDVSLPEPVGASSSGAAHEPEIVRMPPARRALLLYGCPRPASREEILAALPPKITVDRYLSRYFTCLELASCTIHGPTFLQEYEAFWSDPSQTSIIWISLLFGIICLAVTTSDVAEVGLGHERDLALRQVDLYVEKIVQCLVLGQYTTAGPYVVESLVHYLHVEFAICTDANKDVWFVLALTIKIATSMGYHRDPGYFPRLTPLQAEMRRRLWATLVMADILISSQMGMPRMISDSQWDTAEPQNLNDSDLSAELTQLPPSRPETEHTSSLGIISRIRILRVVGQITDLTSAVAPCSYAEITRLDGLLRDTQAIIPQLLQPKPLAASITDSPQVIMARLFISQIFYKGQIMLHRRFLYLEPPPQEQASYTYSRKVCLDAALSLLEIQFIMDEETCVAGQLHTMRWRLSSSLNHQFLTATMLLCSLLHRKITLQRDDEIIAALKASRTIWMRHCDAEVDFDPSQMLQELFRPDAGVPFQPDLFAGYTPPMMQSEGLSMFSGAQDNPDLHLGSAEWLLLEPGED</sequence>
<dbReference type="Pfam" id="PF04082">
    <property type="entry name" value="Fungal_trans"/>
    <property type="match status" value="1"/>
</dbReference>
<dbReference type="InterPro" id="IPR036864">
    <property type="entry name" value="Zn2-C6_fun-type_DNA-bd_sf"/>
</dbReference>
<dbReference type="GO" id="GO:0003677">
    <property type="term" value="F:DNA binding"/>
    <property type="evidence" value="ECO:0007669"/>
    <property type="project" value="InterPro"/>
</dbReference>
<dbReference type="SUPFAM" id="SSF57701">
    <property type="entry name" value="Zn2/Cys6 DNA-binding domain"/>
    <property type="match status" value="1"/>
</dbReference>
<dbReference type="InParanoid" id="G3JAY9"/>
<keyword evidence="2" id="KW-0479">Metal-binding</keyword>
<organism evidence="6 7">
    <name type="scientific">Cordyceps militaris (strain CM01)</name>
    <name type="common">Caterpillar fungus</name>
    <dbReference type="NCBI Taxonomy" id="983644"/>
    <lineage>
        <taxon>Eukaryota</taxon>
        <taxon>Fungi</taxon>
        <taxon>Dikarya</taxon>
        <taxon>Ascomycota</taxon>
        <taxon>Pezizomycotina</taxon>
        <taxon>Sordariomycetes</taxon>
        <taxon>Hypocreomycetidae</taxon>
        <taxon>Hypocreales</taxon>
        <taxon>Cordycipitaceae</taxon>
        <taxon>Cordyceps</taxon>
    </lineage>
</organism>
<dbReference type="CDD" id="cd00067">
    <property type="entry name" value="GAL4"/>
    <property type="match status" value="1"/>
</dbReference>
<proteinExistence type="predicted"/>
<dbReference type="CDD" id="cd12148">
    <property type="entry name" value="fungal_TF_MHR"/>
    <property type="match status" value="1"/>
</dbReference>
<dbReference type="Proteomes" id="UP000001610">
    <property type="component" value="Unassembled WGS sequence"/>
</dbReference>
<gene>
    <name evidence="6" type="ORF">CCM_03473</name>
</gene>
<dbReference type="GO" id="GO:0000981">
    <property type="term" value="F:DNA-binding transcription factor activity, RNA polymerase II-specific"/>
    <property type="evidence" value="ECO:0007669"/>
    <property type="project" value="InterPro"/>
</dbReference>
<dbReference type="SMART" id="SM00906">
    <property type="entry name" value="Fungal_trans"/>
    <property type="match status" value="1"/>
</dbReference>
<evidence type="ECO:0000256" key="4">
    <source>
        <dbReference type="SAM" id="MobiDB-lite"/>
    </source>
</evidence>
<keyword evidence="3" id="KW-0539">Nucleus</keyword>
<dbReference type="PROSITE" id="PS00463">
    <property type="entry name" value="ZN2_CY6_FUNGAL_1"/>
    <property type="match status" value="1"/>
</dbReference>
<feature type="compositionally biased region" description="Polar residues" evidence="4">
    <location>
        <begin position="31"/>
        <end position="58"/>
    </location>
</feature>
<dbReference type="HOGENOM" id="CLU_007426_5_0_1"/>
<dbReference type="KEGG" id="cmt:CCM_03473"/>
<feature type="region of interest" description="Disordered" evidence="4">
    <location>
        <begin position="31"/>
        <end position="67"/>
    </location>
</feature>
<feature type="domain" description="Zn(2)-C6 fungal-type" evidence="5">
    <location>
        <begin position="68"/>
        <end position="97"/>
    </location>
</feature>
<dbReference type="RefSeq" id="XP_006668687.1">
    <property type="nucleotide sequence ID" value="XM_006668624.1"/>
</dbReference>
<dbReference type="VEuPathDB" id="FungiDB:CCM_03473"/>
<dbReference type="GeneID" id="18165499"/>
<evidence type="ECO:0000313" key="6">
    <source>
        <dbReference type="EMBL" id="EGX95201.1"/>
    </source>
</evidence>
<dbReference type="eggNOG" id="ENOG502SHVI">
    <property type="taxonomic scope" value="Eukaryota"/>
</dbReference>
<dbReference type="GO" id="GO:0006351">
    <property type="term" value="P:DNA-templated transcription"/>
    <property type="evidence" value="ECO:0007669"/>
    <property type="project" value="InterPro"/>
</dbReference>
<dbReference type="PROSITE" id="PS50048">
    <property type="entry name" value="ZN2_CY6_FUNGAL_2"/>
    <property type="match status" value="1"/>
</dbReference>
<dbReference type="AlphaFoldDB" id="G3JAY9"/>
<dbReference type="InterPro" id="IPR001138">
    <property type="entry name" value="Zn2Cys6_DnaBD"/>
</dbReference>
<dbReference type="OrthoDB" id="4934715at2759"/>
<dbReference type="PANTHER" id="PTHR31001:SF74">
    <property type="entry name" value="ZN(II)2CYS6 TRANSCRIPTION FACTOR (EUROFUNG)"/>
    <property type="match status" value="1"/>
</dbReference>
<dbReference type="Gene3D" id="4.10.240.10">
    <property type="entry name" value="Zn(2)-C6 fungal-type DNA-binding domain"/>
    <property type="match status" value="1"/>
</dbReference>
<evidence type="ECO:0000313" key="7">
    <source>
        <dbReference type="Proteomes" id="UP000001610"/>
    </source>
</evidence>
<dbReference type="InterPro" id="IPR007219">
    <property type="entry name" value="XnlR_reg_dom"/>
</dbReference>
<reference evidence="6 7" key="1">
    <citation type="journal article" date="2011" name="Genome Biol.">
        <title>Genome sequence of the insect pathogenic fungus Cordyceps militaris, a valued traditional Chinese medicine.</title>
        <authorList>
            <person name="Zheng P."/>
            <person name="Xia Y."/>
            <person name="Xiao G."/>
            <person name="Xiong C."/>
            <person name="Hu X."/>
            <person name="Zhang S."/>
            <person name="Zheng H."/>
            <person name="Huang Y."/>
            <person name="Zhou Y."/>
            <person name="Wang S."/>
            <person name="Zhao G.P."/>
            <person name="Liu X."/>
            <person name="St Leger R.J."/>
            <person name="Wang C."/>
        </authorList>
    </citation>
    <scope>NUCLEOTIDE SEQUENCE [LARGE SCALE GENOMIC DNA]</scope>
    <source>
        <strain evidence="6 7">CM01</strain>
    </source>
</reference>
<comment type="subcellular location">
    <subcellularLocation>
        <location evidence="1">Nucleus</location>
    </subcellularLocation>
</comment>
<evidence type="ECO:0000259" key="5">
    <source>
        <dbReference type="PROSITE" id="PS50048"/>
    </source>
</evidence>